<reference evidence="2 3" key="2">
    <citation type="journal article" date="2016" name="Genome Announc.">
        <title>Draft Genome Sequences of Streptomyces scabiei S58, Streptomyces turgidiscabies T45, and Streptomyces acidiscabies a10, the Pathogens of Potato Common Scab, Isolated in Japan.</title>
        <authorList>
            <person name="Tomihama T."/>
            <person name="Nishi Y."/>
            <person name="Sakai M."/>
            <person name="Ikenaga M."/>
            <person name="Okubo T."/>
            <person name="Ikeda S."/>
        </authorList>
    </citation>
    <scope>NUCLEOTIDE SEQUENCE [LARGE SCALE GENOMIC DNA]</scope>
    <source>
        <strain evidence="2 3">S58</strain>
    </source>
</reference>
<feature type="domain" description="Deoxyribonuclease NucA/NucB" evidence="1">
    <location>
        <begin position="279"/>
        <end position="376"/>
    </location>
</feature>
<dbReference type="EMBL" id="BCMM01000035">
    <property type="protein sequence ID" value="GAQ65903.1"/>
    <property type="molecule type" value="Genomic_DNA"/>
</dbReference>
<name>A0A124C4Y4_STRSC</name>
<reference evidence="3" key="3">
    <citation type="submission" date="2016-02" db="EMBL/GenBank/DDBJ databases">
        <title>Draft genome of pathogenic Streptomyces sp. in Japan.</title>
        <authorList>
            <person name="Tomihama T."/>
            <person name="Ikenaga M."/>
            <person name="Sakai M."/>
            <person name="Okubo T."/>
            <person name="Ikeda S."/>
        </authorList>
    </citation>
    <scope>NUCLEOTIDE SEQUENCE [LARGE SCALE GENOMIC DNA]</scope>
    <source>
        <strain evidence="3">S58</strain>
    </source>
</reference>
<proteinExistence type="predicted"/>
<dbReference type="InterPro" id="IPR029476">
    <property type="entry name" value="DNase_NucA_NucB"/>
</dbReference>
<sequence>MHDRMKSSKKLIATAATLIVAATGTIGASAREGGTTEAGARSELTVTAAVAKSSDFTADFKTEAVTPQAAGKPAGYCKQPNPMTTAVNRTMDCYHMDIKVDVKRNGRLVGSASFTSWHEIHLNLKKVKWSEKITVSKATIVGDARGISTSFHPSCRSGCQVRAGGNLARPFTLGAARTGSADHTFTVSKGHPRSSNTRYEFSFKKPGYSSGETAYVGSTYRCDDEDRQYGAGCVYPTRMSVEKDWTKLSDMANLPGIGDNIRKVQRAGLKIGYPGSKVPLTRATKAKATENRKEVCGPDVRPAPGDIWWTVDPGDDGTKPSCDEYPFAETTQGGNTYNPPNRAIKWVPLKENRTQGGIIRTFFGRYHILPGDKFYVQAGA</sequence>
<evidence type="ECO:0000259" key="1">
    <source>
        <dbReference type="Pfam" id="PF14040"/>
    </source>
</evidence>
<accession>A0A124C4Y4</accession>
<comment type="caution">
    <text evidence="2">The sequence shown here is derived from an EMBL/GenBank/DDBJ whole genome shotgun (WGS) entry which is preliminary data.</text>
</comment>
<dbReference type="Proteomes" id="UP000067448">
    <property type="component" value="Unassembled WGS sequence"/>
</dbReference>
<evidence type="ECO:0000313" key="3">
    <source>
        <dbReference type="Proteomes" id="UP000067448"/>
    </source>
</evidence>
<dbReference type="AlphaFoldDB" id="A0A124C4Y4"/>
<evidence type="ECO:0000313" key="2">
    <source>
        <dbReference type="EMBL" id="GAQ65903.1"/>
    </source>
</evidence>
<reference evidence="3" key="1">
    <citation type="submission" date="2015-11" db="EMBL/GenBank/DDBJ databases">
        <authorList>
            <consortium name="Cross-ministerial Strategic Innovation Promotion Program (SIP) consortium"/>
            <person name="Tomihama T."/>
            <person name="Ikenaga M."/>
            <person name="Sakai M."/>
            <person name="Okubo T."/>
            <person name="Ikeda S."/>
        </authorList>
    </citation>
    <scope>NUCLEOTIDE SEQUENCE [LARGE SCALE GENOMIC DNA]</scope>
    <source>
        <strain evidence="3">S58</strain>
    </source>
</reference>
<organism evidence="2 3">
    <name type="scientific">Streptomyces scabiei</name>
    <dbReference type="NCBI Taxonomy" id="1930"/>
    <lineage>
        <taxon>Bacteria</taxon>
        <taxon>Bacillati</taxon>
        <taxon>Actinomycetota</taxon>
        <taxon>Actinomycetes</taxon>
        <taxon>Kitasatosporales</taxon>
        <taxon>Streptomycetaceae</taxon>
        <taxon>Streptomyces</taxon>
    </lineage>
</organism>
<dbReference type="Pfam" id="PF14040">
    <property type="entry name" value="DNase_NucA_NucB"/>
    <property type="match status" value="1"/>
</dbReference>
<gene>
    <name evidence="2" type="ORF">SsS58_06331</name>
</gene>
<protein>
    <recommendedName>
        <fullName evidence="1">Deoxyribonuclease NucA/NucB domain-containing protein</fullName>
    </recommendedName>
</protein>